<reference evidence="1 2" key="1">
    <citation type="journal article" date="2015" name="Int. J. Syst. Evol. Microbiol.">
        <title>Description of Sphingopyxis fribergensis sp. nov. - a soil bacterium with the ability to degrade styrene and phenylacetic acid.</title>
        <authorList>
            <person name="Oelschlagel M."/>
            <person name="Ruckert C."/>
            <person name="Kalinowski J."/>
            <person name="Schmidt G."/>
            <person name="Schlomann M."/>
            <person name="Tischler D."/>
        </authorList>
    </citation>
    <scope>NUCLEOTIDE SEQUENCE [LARGE SCALE GENOMIC DNA]</scope>
    <source>
        <strain evidence="1 2">Kp5.2</strain>
    </source>
</reference>
<gene>
    <name evidence="1" type="ORF">SKP52_10910</name>
</gene>
<name>A0A0A7PIN8_9SPHN</name>
<keyword evidence="2" id="KW-1185">Reference proteome</keyword>
<proteinExistence type="predicted"/>
<dbReference type="EMBL" id="CP009122">
    <property type="protein sequence ID" value="AJA09083.1"/>
    <property type="molecule type" value="Genomic_DNA"/>
</dbReference>
<evidence type="ECO:0000313" key="2">
    <source>
        <dbReference type="Proteomes" id="UP000030907"/>
    </source>
</evidence>
<dbReference type="Proteomes" id="UP000030907">
    <property type="component" value="Chromosome"/>
</dbReference>
<organism evidence="1 2">
    <name type="scientific">Sphingopyxis fribergensis</name>
    <dbReference type="NCBI Taxonomy" id="1515612"/>
    <lineage>
        <taxon>Bacteria</taxon>
        <taxon>Pseudomonadati</taxon>
        <taxon>Pseudomonadota</taxon>
        <taxon>Alphaproteobacteria</taxon>
        <taxon>Sphingomonadales</taxon>
        <taxon>Sphingomonadaceae</taxon>
        <taxon>Sphingopyxis</taxon>
    </lineage>
</organism>
<dbReference type="AlphaFoldDB" id="A0A0A7PIN8"/>
<protein>
    <submittedName>
        <fullName evidence="1">Uncharacterized protein</fullName>
    </submittedName>
</protein>
<dbReference type="HOGENOM" id="CLU_756191_0_0_5"/>
<evidence type="ECO:0000313" key="1">
    <source>
        <dbReference type="EMBL" id="AJA09083.1"/>
    </source>
</evidence>
<accession>A0A0A7PIN8</accession>
<sequence>MRSLRKVLTTLYSKSGPDSIAGGIAYSSQENNVASTQAVAFSLIGETIPATFYDSITDEMMRDGFMSRFCVIEYAGDRPDRNPTPIQRPPQALIDHMLLIVRHAGLAAATDTFQEVAFGSRAQGILDAFYAECHSAILAVPDDERQRAVWNRAHLNALRISALLAVGDQYLNPIVTEEQAAWAIRLVRRGIAAFLKRLNAGEVGEGTDGGREAKVIDLCRESLLLPADKLPDYLKHGKAMQDAGIVPRKYLQHRTQRQSAFARFKLGHTNALSMAIKTAITNGNLMEVKKEALVEQHAYFGQAYRVLSLT</sequence>
<dbReference type="KEGG" id="sphk:SKP52_10910"/>